<dbReference type="PROSITE" id="PS51219">
    <property type="entry name" value="DPCK"/>
    <property type="match status" value="1"/>
</dbReference>
<dbReference type="InterPro" id="IPR027417">
    <property type="entry name" value="P-loop_NTPase"/>
</dbReference>
<dbReference type="GO" id="GO:0005737">
    <property type="term" value="C:cytoplasm"/>
    <property type="evidence" value="ECO:0007669"/>
    <property type="project" value="UniProtKB-SubCell"/>
</dbReference>
<keyword evidence="5 7" id="KW-0418">Kinase</keyword>
<dbReference type="GO" id="GO:0015937">
    <property type="term" value="P:coenzyme A biosynthetic process"/>
    <property type="evidence" value="ECO:0007669"/>
    <property type="project" value="UniProtKB-UniRule"/>
</dbReference>
<evidence type="ECO:0000256" key="5">
    <source>
        <dbReference type="HAMAP-Rule" id="MF_00376"/>
    </source>
</evidence>
<comment type="similarity">
    <text evidence="1 5">Belongs to the CoaE family.</text>
</comment>
<feature type="binding site" evidence="5">
    <location>
        <begin position="12"/>
        <end position="17"/>
    </location>
    <ligand>
        <name>ATP</name>
        <dbReference type="ChEBI" id="CHEBI:30616"/>
    </ligand>
</feature>
<dbReference type="NCBIfam" id="TIGR00152">
    <property type="entry name" value="dephospho-CoA kinase"/>
    <property type="match status" value="1"/>
</dbReference>
<evidence type="ECO:0000313" key="8">
    <source>
        <dbReference type="Proteomes" id="UP000514752"/>
    </source>
</evidence>
<dbReference type="InterPro" id="IPR001977">
    <property type="entry name" value="Depp_CoAkinase"/>
</dbReference>
<gene>
    <name evidence="5" type="primary">coaE</name>
    <name evidence="7" type="ORF">H3L94_01495</name>
</gene>
<evidence type="ECO:0000256" key="2">
    <source>
        <dbReference type="ARBA" id="ARBA00022741"/>
    </source>
</evidence>
<dbReference type="HAMAP" id="MF_00376">
    <property type="entry name" value="Dephospho_CoA_kinase"/>
    <property type="match status" value="1"/>
</dbReference>
<name>A0A7D7N699_9NEIS</name>
<sequence>MAVWVGLSGGIGSGKSSAARLFSERHGVPVIDADAIARSLTADQGAALPAIRAAFGDELFDVSGSLLRQHLRDKVFADPTARGVLESILHPLIQREIEAQQARWQDEVYGVVEIPLLAEQPQFRDLIDRVLIIDCPESLQIRRVAERSGLSHDMIRQILSAQATRAQRLALADDVIENSGPPAALAAAVAEQHARYRQLFGG</sequence>
<dbReference type="PANTHER" id="PTHR10695">
    <property type="entry name" value="DEPHOSPHO-COA KINASE-RELATED"/>
    <property type="match status" value="1"/>
</dbReference>
<accession>A0A7D7N699</accession>
<comment type="subcellular location">
    <subcellularLocation>
        <location evidence="5">Cytoplasm</location>
    </subcellularLocation>
</comment>
<dbReference type="GO" id="GO:0004140">
    <property type="term" value="F:dephospho-CoA kinase activity"/>
    <property type="evidence" value="ECO:0007669"/>
    <property type="project" value="UniProtKB-UniRule"/>
</dbReference>
<organism evidence="7 8">
    <name type="scientific">Neisseria shayeganii</name>
    <dbReference type="NCBI Taxonomy" id="607712"/>
    <lineage>
        <taxon>Bacteria</taxon>
        <taxon>Pseudomonadati</taxon>
        <taxon>Pseudomonadota</taxon>
        <taxon>Betaproteobacteria</taxon>
        <taxon>Neisseriales</taxon>
        <taxon>Neisseriaceae</taxon>
        <taxon>Neisseria</taxon>
    </lineage>
</organism>
<dbReference type="Proteomes" id="UP000514752">
    <property type="component" value="Chromosome"/>
</dbReference>
<evidence type="ECO:0000256" key="4">
    <source>
        <dbReference type="ARBA" id="ARBA00022993"/>
    </source>
</evidence>
<evidence type="ECO:0000256" key="1">
    <source>
        <dbReference type="ARBA" id="ARBA00009018"/>
    </source>
</evidence>
<comment type="function">
    <text evidence="5">Catalyzes the phosphorylation of the 3'-hydroxyl group of dephosphocoenzyme A to form coenzyme A.</text>
</comment>
<dbReference type="SUPFAM" id="SSF52540">
    <property type="entry name" value="P-loop containing nucleoside triphosphate hydrolases"/>
    <property type="match status" value="1"/>
</dbReference>
<keyword evidence="2 5" id="KW-0547">Nucleotide-binding</keyword>
<dbReference type="PANTHER" id="PTHR10695:SF46">
    <property type="entry name" value="BIFUNCTIONAL COENZYME A SYNTHASE-RELATED"/>
    <property type="match status" value="1"/>
</dbReference>
<dbReference type="UniPathway" id="UPA00241">
    <property type="reaction ID" value="UER00356"/>
</dbReference>
<evidence type="ECO:0000256" key="3">
    <source>
        <dbReference type="ARBA" id="ARBA00022840"/>
    </source>
</evidence>
<comment type="pathway">
    <text evidence="5">Cofactor biosynthesis; coenzyme A biosynthesis; CoA from (R)-pantothenate: step 5/5.</text>
</comment>
<proteinExistence type="inferred from homology"/>
<evidence type="ECO:0000256" key="6">
    <source>
        <dbReference type="NCBIfam" id="TIGR00152"/>
    </source>
</evidence>
<dbReference type="Pfam" id="PF01121">
    <property type="entry name" value="CoaE"/>
    <property type="match status" value="1"/>
</dbReference>
<dbReference type="EMBL" id="CP059567">
    <property type="protein sequence ID" value="QMT40763.1"/>
    <property type="molecule type" value="Genomic_DNA"/>
</dbReference>
<dbReference type="KEGG" id="nsg:H3L94_01495"/>
<dbReference type="Gene3D" id="3.40.50.300">
    <property type="entry name" value="P-loop containing nucleotide triphosphate hydrolases"/>
    <property type="match status" value="1"/>
</dbReference>
<reference evidence="7 8" key="1">
    <citation type="submission" date="2020-07" db="EMBL/GenBank/DDBJ databases">
        <title>Genomic diversity of species in the Neisseriaceae family.</title>
        <authorList>
            <person name="Vincent A.T."/>
            <person name="Bernet E."/>
            <person name="Veyrier F.J."/>
        </authorList>
    </citation>
    <scope>NUCLEOTIDE SEQUENCE [LARGE SCALE GENOMIC DNA]</scope>
    <source>
        <strain evidence="7 8">DSM 22244</strain>
    </source>
</reference>
<dbReference type="AlphaFoldDB" id="A0A7D7N699"/>
<comment type="catalytic activity">
    <reaction evidence="5">
        <text>3'-dephospho-CoA + ATP = ADP + CoA + H(+)</text>
        <dbReference type="Rhea" id="RHEA:18245"/>
        <dbReference type="ChEBI" id="CHEBI:15378"/>
        <dbReference type="ChEBI" id="CHEBI:30616"/>
        <dbReference type="ChEBI" id="CHEBI:57287"/>
        <dbReference type="ChEBI" id="CHEBI:57328"/>
        <dbReference type="ChEBI" id="CHEBI:456216"/>
        <dbReference type="EC" id="2.7.1.24"/>
    </reaction>
</comment>
<dbReference type="GO" id="GO:0005524">
    <property type="term" value="F:ATP binding"/>
    <property type="evidence" value="ECO:0007669"/>
    <property type="project" value="UniProtKB-UniRule"/>
</dbReference>
<evidence type="ECO:0000313" key="7">
    <source>
        <dbReference type="EMBL" id="QMT40763.1"/>
    </source>
</evidence>
<dbReference type="CDD" id="cd02022">
    <property type="entry name" value="DPCK"/>
    <property type="match status" value="1"/>
</dbReference>
<keyword evidence="5" id="KW-0963">Cytoplasm</keyword>
<keyword evidence="4 5" id="KW-0173">Coenzyme A biosynthesis</keyword>
<keyword evidence="3 5" id="KW-0067">ATP-binding</keyword>
<dbReference type="RefSeq" id="WP_182122378.1">
    <property type="nucleotide sequence ID" value="NZ_CP059567.1"/>
</dbReference>
<protein>
    <recommendedName>
        <fullName evidence="5 6">Dephospho-CoA kinase</fullName>
        <ecNumber evidence="5 6">2.7.1.24</ecNumber>
    </recommendedName>
    <alternativeName>
        <fullName evidence="5">Dephosphocoenzyme A kinase</fullName>
    </alternativeName>
</protein>
<keyword evidence="5 7" id="KW-0808">Transferase</keyword>
<dbReference type="EC" id="2.7.1.24" evidence="5 6"/>